<evidence type="ECO:0000313" key="7">
    <source>
        <dbReference type="EMBL" id="KEQ69689.1"/>
    </source>
</evidence>
<dbReference type="Proteomes" id="UP000027730">
    <property type="component" value="Unassembled WGS sequence"/>
</dbReference>
<dbReference type="HOGENOM" id="CLU_008523_10_3_1"/>
<evidence type="ECO:0000313" key="8">
    <source>
        <dbReference type="Proteomes" id="UP000027730"/>
    </source>
</evidence>
<dbReference type="Gene3D" id="3.40.50.1820">
    <property type="entry name" value="alpha/beta hydrolase"/>
    <property type="match status" value="1"/>
</dbReference>
<dbReference type="EC" id="3.4.16.-" evidence="6"/>
<sequence length="573" mass="62745">MIGGTMMLSSAAALLSATGVSALVPVLDKRQYFPANATDLKTITTPTNVTIRYKEPGKAGICETTTGVNSYSGYIDLAPDMHTFFWFFESRNDPANDPITLWLNGGPGSDSLIGLFQELGPCNVTANLTTQVNPYSWSEVSNMLFLSQPFGVGFSYQEEEKGSFNPVTGSFMNATQANATGTYPVINATEIDTTDLAAVAAWHVLQGFLSALPQLDCEIGSNKEFNLWTESYGGHYGPSFFNYFDNQNKLISNGTIPGVKLDFNTLGIGNGIIDEAVQAPHYPEFAVNNTYGIKAVNDTVYNYMKFALNMHGGCLEYIEYCREARETGQDNLATQTLCSEAQDMCRDNVEGPYYQYSGRGTYDIRHPSDDPTPPEYFPDFLNMAEVQNALGVSVNYTESNNDIYYAFQATGDFVYNSFLKDLEDLLAQGLRISLYYGDADYICNWFGGQAISLALNYTHSAEFAAAGYEPFTVDGTEYGEVRQYGNLSFLRIYEAGHEVPYYQPQAALAMFNRTLNHWNIADGTEMVTANLTSVGGPNATHTESFVALPPTSTASASATGGVQGGFVPQIWKS</sequence>
<dbReference type="InterPro" id="IPR029058">
    <property type="entry name" value="AB_hydrolase_fold"/>
</dbReference>
<dbReference type="PANTHER" id="PTHR11802">
    <property type="entry name" value="SERINE PROTEASE FAMILY S10 SERINE CARBOXYPEPTIDASE"/>
    <property type="match status" value="1"/>
</dbReference>
<dbReference type="InterPro" id="IPR001563">
    <property type="entry name" value="Peptidase_S10"/>
</dbReference>
<dbReference type="SUPFAM" id="SSF53474">
    <property type="entry name" value="alpha/beta-Hydrolases"/>
    <property type="match status" value="1"/>
</dbReference>
<dbReference type="PROSITE" id="PS00131">
    <property type="entry name" value="CARBOXYPEPT_SER_SER"/>
    <property type="match status" value="1"/>
</dbReference>
<dbReference type="PANTHER" id="PTHR11802:SF131">
    <property type="entry name" value="CARBOXYPEPTIDASE"/>
    <property type="match status" value="1"/>
</dbReference>
<evidence type="ECO:0000256" key="6">
    <source>
        <dbReference type="RuleBase" id="RU361156"/>
    </source>
</evidence>
<gene>
    <name evidence="7" type="ORF">M436DRAFT_85160</name>
</gene>
<evidence type="ECO:0000256" key="1">
    <source>
        <dbReference type="ARBA" id="ARBA00009431"/>
    </source>
</evidence>
<dbReference type="PRINTS" id="PR00724">
    <property type="entry name" value="CRBOXYPTASEC"/>
</dbReference>
<keyword evidence="5" id="KW-0325">Glycoprotein</keyword>
<feature type="signal peptide" evidence="6">
    <location>
        <begin position="1"/>
        <end position="22"/>
    </location>
</feature>
<evidence type="ECO:0000256" key="2">
    <source>
        <dbReference type="ARBA" id="ARBA00022645"/>
    </source>
</evidence>
<comment type="similarity">
    <text evidence="1 6">Belongs to the peptidase S10 family.</text>
</comment>
<organism evidence="7 8">
    <name type="scientific">Aureobasidium namibiae CBS 147.97</name>
    <dbReference type="NCBI Taxonomy" id="1043004"/>
    <lineage>
        <taxon>Eukaryota</taxon>
        <taxon>Fungi</taxon>
        <taxon>Dikarya</taxon>
        <taxon>Ascomycota</taxon>
        <taxon>Pezizomycotina</taxon>
        <taxon>Dothideomycetes</taxon>
        <taxon>Dothideomycetidae</taxon>
        <taxon>Dothideales</taxon>
        <taxon>Saccotheciaceae</taxon>
        <taxon>Aureobasidium</taxon>
    </lineage>
</organism>
<dbReference type="STRING" id="1043004.A0A074WDR0"/>
<dbReference type="FunFam" id="1.10.287.410:FF:000002">
    <property type="entry name" value="Carboxypeptidase"/>
    <property type="match status" value="1"/>
</dbReference>
<dbReference type="GeneID" id="25417487"/>
<evidence type="ECO:0000256" key="5">
    <source>
        <dbReference type="ARBA" id="ARBA00023180"/>
    </source>
</evidence>
<dbReference type="AlphaFoldDB" id="A0A074WDR0"/>
<protein>
    <recommendedName>
        <fullName evidence="6">Carboxypeptidase</fullName>
        <ecNumber evidence="6">3.4.16.-</ecNumber>
    </recommendedName>
</protein>
<dbReference type="GO" id="GO:0006508">
    <property type="term" value="P:proteolysis"/>
    <property type="evidence" value="ECO:0007669"/>
    <property type="project" value="UniProtKB-KW"/>
</dbReference>
<name>A0A074WDR0_9PEZI</name>
<dbReference type="FunFam" id="3.40.50.1820:FF:000125">
    <property type="entry name" value="Carboxypeptidase"/>
    <property type="match status" value="1"/>
</dbReference>
<keyword evidence="4 6" id="KW-0378">Hydrolase</keyword>
<dbReference type="OrthoDB" id="443318at2759"/>
<reference evidence="7 8" key="1">
    <citation type="journal article" date="2014" name="BMC Genomics">
        <title>Genome sequencing of four Aureobasidium pullulans varieties: biotechnological potential, stress tolerance, and description of new species.</title>
        <authorList>
            <person name="Gostin Ar C."/>
            <person name="Ohm R.A."/>
            <person name="Kogej T."/>
            <person name="Sonjak S."/>
            <person name="Turk M."/>
            <person name="Zajc J."/>
            <person name="Zalar P."/>
            <person name="Grube M."/>
            <person name="Sun H."/>
            <person name="Han J."/>
            <person name="Sharma A."/>
            <person name="Chiniquy J."/>
            <person name="Ngan C.Y."/>
            <person name="Lipzen A."/>
            <person name="Barry K."/>
            <person name="Grigoriev I.V."/>
            <person name="Gunde-Cimerman N."/>
        </authorList>
    </citation>
    <scope>NUCLEOTIDE SEQUENCE [LARGE SCALE GENOMIC DNA]</scope>
    <source>
        <strain evidence="7 8">CBS 147.97</strain>
    </source>
</reference>
<dbReference type="InterPro" id="IPR018202">
    <property type="entry name" value="Ser_caboxypep_ser_AS"/>
</dbReference>
<keyword evidence="8" id="KW-1185">Reference proteome</keyword>
<evidence type="ECO:0000256" key="4">
    <source>
        <dbReference type="ARBA" id="ARBA00022801"/>
    </source>
</evidence>
<keyword evidence="6" id="KW-0732">Signal</keyword>
<dbReference type="EMBL" id="KL584720">
    <property type="protein sequence ID" value="KEQ69689.1"/>
    <property type="molecule type" value="Genomic_DNA"/>
</dbReference>
<feature type="chain" id="PRO_5006512543" description="Carboxypeptidase" evidence="6">
    <location>
        <begin position="23"/>
        <end position="573"/>
    </location>
</feature>
<dbReference type="GO" id="GO:0004185">
    <property type="term" value="F:serine-type carboxypeptidase activity"/>
    <property type="evidence" value="ECO:0007669"/>
    <property type="project" value="UniProtKB-UniRule"/>
</dbReference>
<keyword evidence="3 6" id="KW-0645">Protease</keyword>
<keyword evidence="2 6" id="KW-0121">Carboxypeptidase</keyword>
<dbReference type="GO" id="GO:0000324">
    <property type="term" value="C:fungal-type vacuole"/>
    <property type="evidence" value="ECO:0007669"/>
    <property type="project" value="TreeGrafter"/>
</dbReference>
<evidence type="ECO:0000256" key="3">
    <source>
        <dbReference type="ARBA" id="ARBA00022670"/>
    </source>
</evidence>
<dbReference type="RefSeq" id="XP_013423975.1">
    <property type="nucleotide sequence ID" value="XM_013568521.1"/>
</dbReference>
<accession>A0A074WDR0</accession>
<dbReference type="Pfam" id="PF00450">
    <property type="entry name" value="Peptidase_S10"/>
    <property type="match status" value="1"/>
</dbReference>
<proteinExistence type="inferred from homology"/>